<dbReference type="Pfam" id="PF13517">
    <property type="entry name" value="FG-GAP_3"/>
    <property type="match status" value="1"/>
</dbReference>
<keyword evidence="1" id="KW-0732">Signal</keyword>
<comment type="caution">
    <text evidence="3">The sequence shown here is derived from an EMBL/GenBank/DDBJ whole genome shotgun (WGS) entry which is preliminary data.</text>
</comment>
<dbReference type="Proteomes" id="UP000663856">
    <property type="component" value="Unassembled WGS sequence"/>
</dbReference>
<proteinExistence type="predicted"/>
<gene>
    <name evidence="3" type="ORF">OVN521_LOCUS18640</name>
    <name evidence="2" type="ORF">WKI299_LOCUS26369</name>
</gene>
<sequence>MGDFNKDNHTHFVVASYGTKTVDILLGNGDGTFAFQISYGNGLSLGAFVVAAGDFNSDGQSEINLLDRNISNITRPTKRIQYVTAVIYEEDKCVL</sequence>
<evidence type="ECO:0000313" key="3">
    <source>
        <dbReference type="EMBL" id="CAF4061662.1"/>
    </source>
</evidence>
<organism evidence="3 4">
    <name type="scientific">Rotaria magnacalcarata</name>
    <dbReference type="NCBI Taxonomy" id="392030"/>
    <lineage>
        <taxon>Eukaryota</taxon>
        <taxon>Metazoa</taxon>
        <taxon>Spiralia</taxon>
        <taxon>Gnathifera</taxon>
        <taxon>Rotifera</taxon>
        <taxon>Eurotatoria</taxon>
        <taxon>Bdelloidea</taxon>
        <taxon>Philodinida</taxon>
        <taxon>Philodinidae</taxon>
        <taxon>Rotaria</taxon>
    </lineage>
</organism>
<dbReference type="Gene3D" id="2.40.128.340">
    <property type="match status" value="1"/>
</dbReference>
<reference evidence="3" key="1">
    <citation type="submission" date="2021-02" db="EMBL/GenBank/DDBJ databases">
        <authorList>
            <person name="Nowell W R."/>
        </authorList>
    </citation>
    <scope>NUCLEOTIDE SEQUENCE</scope>
</reference>
<accession>A0A819SLT0</accession>
<evidence type="ECO:0000313" key="2">
    <source>
        <dbReference type="EMBL" id="CAF2131432.1"/>
    </source>
</evidence>
<dbReference type="InterPro" id="IPR013517">
    <property type="entry name" value="FG-GAP"/>
</dbReference>
<keyword evidence="4" id="KW-1185">Reference proteome</keyword>
<dbReference type="Proteomes" id="UP000663866">
    <property type="component" value="Unassembled WGS sequence"/>
</dbReference>
<dbReference type="AlphaFoldDB" id="A0A819SLT0"/>
<dbReference type="SUPFAM" id="SSF69318">
    <property type="entry name" value="Integrin alpha N-terminal domain"/>
    <property type="match status" value="1"/>
</dbReference>
<evidence type="ECO:0000256" key="1">
    <source>
        <dbReference type="ARBA" id="ARBA00022729"/>
    </source>
</evidence>
<dbReference type="EMBL" id="CAJOBG010003414">
    <property type="protein sequence ID" value="CAF4061662.1"/>
    <property type="molecule type" value="Genomic_DNA"/>
</dbReference>
<name>A0A819SLT0_9BILA</name>
<evidence type="ECO:0000313" key="4">
    <source>
        <dbReference type="Proteomes" id="UP000663866"/>
    </source>
</evidence>
<dbReference type="InterPro" id="IPR028994">
    <property type="entry name" value="Integrin_alpha_N"/>
</dbReference>
<dbReference type="EMBL" id="CAJNRF010011413">
    <property type="protein sequence ID" value="CAF2131432.1"/>
    <property type="molecule type" value="Genomic_DNA"/>
</dbReference>
<protein>
    <submittedName>
        <fullName evidence="3">Uncharacterized protein</fullName>
    </submittedName>
</protein>